<evidence type="ECO:0000256" key="1">
    <source>
        <dbReference type="SAM" id="MobiDB-lite"/>
    </source>
</evidence>
<organism evidence="2 3">
    <name type="scientific">Streptomyces sanyensis</name>
    <dbReference type="NCBI Taxonomy" id="568869"/>
    <lineage>
        <taxon>Bacteria</taxon>
        <taxon>Bacillati</taxon>
        <taxon>Actinomycetota</taxon>
        <taxon>Actinomycetes</taxon>
        <taxon>Kitasatosporales</taxon>
        <taxon>Streptomycetaceae</taxon>
        <taxon>Streptomyces</taxon>
    </lineage>
</organism>
<evidence type="ECO:0000313" key="3">
    <source>
        <dbReference type="Proteomes" id="UP001501147"/>
    </source>
</evidence>
<sequence length="400" mass="40333">MRGTVWAVANQLGVVATTPAELQSALLSGPPRGPVRLAPLGHDPEKLGELARILGEFGHGRILLEPSGEQAPGPEPAPPPPPDPHPGDPAALCAADPLKVTAAFEADEDDRGGLRTAWLRAGQALVREQAPADRALVLLAALPPDAPAVLRAALGALAAAADWSVADRWEAPGPVVALADFAGRLLVADRSGTVHGLDERRPVAVPTAARIRALAALPDATLLILDERGRLRTRGPGSALTRAVAATLEVHPGTALAVGGGAIAVGDRTGSVHAFGPAGLDQAALHAGRVTALAAAGPVVFSGGADGAVRRWRPGRSGRGAGGEELAERGHAVVALHAAVTGRGPAVAVAWADGLAELYGPGPGPCPGFRPGPAVRAVAATRSGELVVATDEALVMLRPH</sequence>
<reference evidence="3" key="1">
    <citation type="journal article" date="2019" name="Int. J. Syst. Evol. Microbiol.">
        <title>The Global Catalogue of Microorganisms (GCM) 10K type strain sequencing project: providing services to taxonomists for standard genome sequencing and annotation.</title>
        <authorList>
            <consortium name="The Broad Institute Genomics Platform"/>
            <consortium name="The Broad Institute Genome Sequencing Center for Infectious Disease"/>
            <person name="Wu L."/>
            <person name="Ma J."/>
        </authorList>
    </citation>
    <scope>NUCLEOTIDE SEQUENCE [LARGE SCALE GENOMIC DNA]</scope>
    <source>
        <strain evidence="3">JCM 18324</strain>
    </source>
</reference>
<accession>A0ABP8ZRG4</accession>
<protein>
    <submittedName>
        <fullName evidence="2">Uncharacterized protein</fullName>
    </submittedName>
</protein>
<evidence type="ECO:0000313" key="2">
    <source>
        <dbReference type="EMBL" id="GAA4763806.1"/>
    </source>
</evidence>
<dbReference type="SUPFAM" id="SSF50998">
    <property type="entry name" value="Quinoprotein alcohol dehydrogenase-like"/>
    <property type="match status" value="1"/>
</dbReference>
<dbReference type="EMBL" id="BAABJV010000001">
    <property type="protein sequence ID" value="GAA4763806.1"/>
    <property type="molecule type" value="Genomic_DNA"/>
</dbReference>
<dbReference type="InterPro" id="IPR015943">
    <property type="entry name" value="WD40/YVTN_repeat-like_dom_sf"/>
</dbReference>
<dbReference type="Proteomes" id="UP001501147">
    <property type="component" value="Unassembled WGS sequence"/>
</dbReference>
<comment type="caution">
    <text evidence="2">The sequence shown here is derived from an EMBL/GenBank/DDBJ whole genome shotgun (WGS) entry which is preliminary data.</text>
</comment>
<dbReference type="InterPro" id="IPR011047">
    <property type="entry name" value="Quinoprotein_ADH-like_sf"/>
</dbReference>
<name>A0ABP8ZRG4_9ACTN</name>
<dbReference type="Gene3D" id="2.130.10.10">
    <property type="entry name" value="YVTN repeat-like/Quinoprotein amine dehydrogenase"/>
    <property type="match status" value="1"/>
</dbReference>
<feature type="region of interest" description="Disordered" evidence="1">
    <location>
        <begin position="64"/>
        <end position="91"/>
    </location>
</feature>
<feature type="compositionally biased region" description="Pro residues" evidence="1">
    <location>
        <begin position="73"/>
        <end position="84"/>
    </location>
</feature>
<dbReference type="RefSeq" id="WP_345609195.1">
    <property type="nucleotide sequence ID" value="NZ_BAABJV010000001.1"/>
</dbReference>
<keyword evidence="3" id="KW-1185">Reference proteome</keyword>
<proteinExistence type="predicted"/>
<gene>
    <name evidence="2" type="ORF">GCM10023329_06880</name>
</gene>